<reference evidence="2 3" key="1">
    <citation type="submission" date="2019-09" db="EMBL/GenBank/DDBJ databases">
        <title>A chromosome-level genome assembly of the Chinese tupelo Nyssa sinensis.</title>
        <authorList>
            <person name="Yang X."/>
            <person name="Kang M."/>
            <person name="Yang Y."/>
            <person name="Xiong H."/>
            <person name="Wang M."/>
            <person name="Zhang Z."/>
            <person name="Wang Z."/>
            <person name="Wu H."/>
            <person name="Ma T."/>
            <person name="Liu J."/>
            <person name="Xi Z."/>
        </authorList>
    </citation>
    <scope>NUCLEOTIDE SEQUENCE [LARGE SCALE GENOMIC DNA]</scope>
    <source>
        <strain evidence="2">J267</strain>
        <tissue evidence="2">Leaf</tissue>
    </source>
</reference>
<dbReference type="Proteomes" id="UP000325577">
    <property type="component" value="Linkage Group LG12"/>
</dbReference>
<gene>
    <name evidence="2" type="ORF">F0562_022697</name>
</gene>
<evidence type="ECO:0000256" key="1">
    <source>
        <dbReference type="SAM" id="MobiDB-lite"/>
    </source>
</evidence>
<name>A0A5J5BEF4_9ASTE</name>
<evidence type="ECO:0000313" key="3">
    <source>
        <dbReference type="Proteomes" id="UP000325577"/>
    </source>
</evidence>
<dbReference type="OrthoDB" id="1899018at2759"/>
<proteinExistence type="predicted"/>
<protein>
    <submittedName>
        <fullName evidence="2">Uncharacterized protein</fullName>
    </submittedName>
</protein>
<sequence length="97" mass="10760">MAVDPRQLLAGFLTLTMFAMLGNMIKRDHFDSVEANHSGASSVQYDNAKTSEHSLVTRTRGNNGPWKEDGLDVKPCWTKPTLEEAQLSEGFITFSLT</sequence>
<feature type="compositionally biased region" description="Polar residues" evidence="1">
    <location>
        <begin position="39"/>
        <end position="62"/>
    </location>
</feature>
<organism evidence="2 3">
    <name type="scientific">Nyssa sinensis</name>
    <dbReference type="NCBI Taxonomy" id="561372"/>
    <lineage>
        <taxon>Eukaryota</taxon>
        <taxon>Viridiplantae</taxon>
        <taxon>Streptophyta</taxon>
        <taxon>Embryophyta</taxon>
        <taxon>Tracheophyta</taxon>
        <taxon>Spermatophyta</taxon>
        <taxon>Magnoliopsida</taxon>
        <taxon>eudicotyledons</taxon>
        <taxon>Gunneridae</taxon>
        <taxon>Pentapetalae</taxon>
        <taxon>asterids</taxon>
        <taxon>Cornales</taxon>
        <taxon>Nyssaceae</taxon>
        <taxon>Nyssa</taxon>
    </lineage>
</organism>
<dbReference type="AlphaFoldDB" id="A0A5J5BEF4"/>
<evidence type="ECO:0000313" key="2">
    <source>
        <dbReference type="EMBL" id="KAA8541545.1"/>
    </source>
</evidence>
<dbReference type="EMBL" id="CM018035">
    <property type="protein sequence ID" value="KAA8541545.1"/>
    <property type="molecule type" value="Genomic_DNA"/>
</dbReference>
<feature type="region of interest" description="Disordered" evidence="1">
    <location>
        <begin position="39"/>
        <end position="69"/>
    </location>
</feature>
<keyword evidence="3" id="KW-1185">Reference proteome</keyword>
<accession>A0A5J5BEF4</accession>